<gene>
    <name evidence="6" type="ORF">KSB_23440</name>
</gene>
<evidence type="ECO:0000313" key="7">
    <source>
        <dbReference type="Proteomes" id="UP000654345"/>
    </source>
</evidence>
<evidence type="ECO:0000256" key="4">
    <source>
        <dbReference type="SAM" id="MobiDB-lite"/>
    </source>
</evidence>
<feature type="domain" description="HTH arsR-type" evidence="5">
    <location>
        <begin position="31"/>
        <end position="137"/>
    </location>
</feature>
<dbReference type="PANTHER" id="PTHR33154:SF33">
    <property type="entry name" value="TRANSCRIPTIONAL REPRESSOR SDPR"/>
    <property type="match status" value="1"/>
</dbReference>
<dbReference type="Pfam" id="PF01022">
    <property type="entry name" value="HTH_5"/>
    <property type="match status" value="1"/>
</dbReference>
<dbReference type="RefSeq" id="WP_201370644.1">
    <property type="nucleotide sequence ID" value="NZ_BNJG01000001.1"/>
</dbReference>
<dbReference type="Pfam" id="PF09860">
    <property type="entry name" value="DUF2087"/>
    <property type="match status" value="1"/>
</dbReference>
<dbReference type="PRINTS" id="PR00778">
    <property type="entry name" value="HTHARSR"/>
</dbReference>
<dbReference type="InterPro" id="IPR018656">
    <property type="entry name" value="DUF2087"/>
</dbReference>
<feature type="region of interest" description="Disordered" evidence="4">
    <location>
        <begin position="1"/>
        <end position="23"/>
    </location>
</feature>
<dbReference type="InterPro" id="IPR001845">
    <property type="entry name" value="HTH_ArsR_DNA-bd_dom"/>
</dbReference>
<evidence type="ECO:0000256" key="2">
    <source>
        <dbReference type="ARBA" id="ARBA00023125"/>
    </source>
</evidence>
<dbReference type="SUPFAM" id="SSF46785">
    <property type="entry name" value="Winged helix' DNA-binding domain"/>
    <property type="match status" value="1"/>
</dbReference>
<dbReference type="Proteomes" id="UP000654345">
    <property type="component" value="Unassembled WGS sequence"/>
</dbReference>
<dbReference type="Gene3D" id="1.10.10.10">
    <property type="entry name" value="Winged helix-like DNA-binding domain superfamily/Winged helix DNA-binding domain"/>
    <property type="match status" value="1"/>
</dbReference>
<dbReference type="InterPro" id="IPR051081">
    <property type="entry name" value="HTH_MetalResp_TranReg"/>
</dbReference>
<keyword evidence="7" id="KW-1185">Reference proteome</keyword>
<protein>
    <recommendedName>
        <fullName evidence="5">HTH arsR-type domain-containing protein</fullName>
    </recommendedName>
</protein>
<evidence type="ECO:0000256" key="1">
    <source>
        <dbReference type="ARBA" id="ARBA00023015"/>
    </source>
</evidence>
<evidence type="ECO:0000256" key="3">
    <source>
        <dbReference type="ARBA" id="ARBA00023163"/>
    </source>
</evidence>
<keyword evidence="1" id="KW-0805">Transcription regulation</keyword>
<accession>A0ABQ3UM87</accession>
<organism evidence="6 7">
    <name type="scientific">Ktedonobacter robiniae</name>
    <dbReference type="NCBI Taxonomy" id="2778365"/>
    <lineage>
        <taxon>Bacteria</taxon>
        <taxon>Bacillati</taxon>
        <taxon>Chloroflexota</taxon>
        <taxon>Ktedonobacteria</taxon>
        <taxon>Ktedonobacterales</taxon>
        <taxon>Ktedonobacteraceae</taxon>
        <taxon>Ktedonobacter</taxon>
    </lineage>
</organism>
<dbReference type="PANTHER" id="PTHR33154">
    <property type="entry name" value="TRANSCRIPTIONAL REGULATOR, ARSR FAMILY"/>
    <property type="match status" value="1"/>
</dbReference>
<feature type="compositionally biased region" description="Basic and acidic residues" evidence="4">
    <location>
        <begin position="1"/>
        <end position="15"/>
    </location>
</feature>
<dbReference type="InterPro" id="IPR036388">
    <property type="entry name" value="WH-like_DNA-bd_sf"/>
</dbReference>
<comment type="caution">
    <text evidence="6">The sequence shown here is derived from an EMBL/GenBank/DDBJ whole genome shotgun (WGS) entry which is preliminary data.</text>
</comment>
<dbReference type="InterPro" id="IPR036390">
    <property type="entry name" value="WH_DNA-bd_sf"/>
</dbReference>
<dbReference type="InterPro" id="IPR011991">
    <property type="entry name" value="ArsR-like_HTH"/>
</dbReference>
<dbReference type="EMBL" id="BNJG01000001">
    <property type="protein sequence ID" value="GHO53869.1"/>
    <property type="molecule type" value="Genomic_DNA"/>
</dbReference>
<dbReference type="SMART" id="SM00418">
    <property type="entry name" value="HTH_ARSR"/>
    <property type="match status" value="1"/>
</dbReference>
<name>A0ABQ3UM87_9CHLR</name>
<evidence type="ECO:0000259" key="5">
    <source>
        <dbReference type="PROSITE" id="PS50987"/>
    </source>
</evidence>
<evidence type="ECO:0000313" key="6">
    <source>
        <dbReference type="EMBL" id="GHO53869.1"/>
    </source>
</evidence>
<reference evidence="6 7" key="1">
    <citation type="journal article" date="2021" name="Int. J. Syst. Evol. Microbiol.">
        <title>Reticulibacter mediterranei gen. nov., sp. nov., within the new family Reticulibacteraceae fam. nov., and Ktedonospora formicarum gen. nov., sp. nov., Ktedonobacter robiniae sp. nov., Dictyobacter formicarum sp. nov. and Dictyobacter arantiisoli sp. nov., belonging to the class Ktedonobacteria.</title>
        <authorList>
            <person name="Yabe S."/>
            <person name="Zheng Y."/>
            <person name="Wang C.M."/>
            <person name="Sakai Y."/>
            <person name="Abe K."/>
            <person name="Yokota A."/>
            <person name="Donadio S."/>
            <person name="Cavaletti L."/>
            <person name="Monciardini P."/>
        </authorList>
    </citation>
    <scope>NUCLEOTIDE SEQUENCE [LARGE SCALE GENOMIC DNA]</scope>
    <source>
        <strain evidence="6 7">SOSP1-30</strain>
    </source>
</reference>
<keyword evidence="2" id="KW-0238">DNA-binding</keyword>
<dbReference type="PROSITE" id="PS50987">
    <property type="entry name" value="HTH_ARSR_2"/>
    <property type="match status" value="1"/>
</dbReference>
<keyword evidence="3" id="KW-0804">Transcription</keyword>
<dbReference type="CDD" id="cd00090">
    <property type="entry name" value="HTH_ARSR"/>
    <property type="match status" value="1"/>
</dbReference>
<sequence length="231" mass="26985">MREEEIVQQQREQRQNARQADTNYGMARMRYGLEKAEPLIRLGRAIADPMRVRILALLAQRSMYGQELAEQLDVSTPTISHHMALLRGAGLIKVRKENNYHHYELETEGFKQASSLLTLEHLRSIGAELQDTNALVNPMQEDDRQMVESSFFEGERLLSIPRGTQGRRYVMEKIARTFEWGHIYEESEVNAILKPIYTDVPLIRRELINQKLMMRENGRYWLIRPISTSDK</sequence>
<proteinExistence type="predicted"/>
<dbReference type="NCBIfam" id="NF033788">
    <property type="entry name" value="HTH_metalloreg"/>
    <property type="match status" value="1"/>
</dbReference>